<reference evidence="2" key="1">
    <citation type="journal article" date="2023" name="G3 (Bethesda)">
        <title>Genome assembly and association tests identify interacting loci associated with vigor, precocity, and sex in interspecific pistachio rootstocks.</title>
        <authorList>
            <person name="Palmer W."/>
            <person name="Jacygrad E."/>
            <person name="Sagayaradj S."/>
            <person name="Cavanaugh K."/>
            <person name="Han R."/>
            <person name="Bertier L."/>
            <person name="Beede B."/>
            <person name="Kafkas S."/>
            <person name="Golino D."/>
            <person name="Preece J."/>
            <person name="Michelmore R."/>
        </authorList>
    </citation>
    <scope>NUCLEOTIDE SEQUENCE [LARGE SCALE GENOMIC DNA]</scope>
</reference>
<name>A0ACC0X9E9_9ROSI</name>
<sequence length="113" mass="12696">MIGVYGMGGLGKTTLVQEVGRKAEKDSLFNDIVFVEVTETLDVKKVQTEIADKLGVEFNNESERASRLYERWNSGKKILLILDNIWEDLDLKTIGIPSKMDHGGCKLLLTTYC</sequence>
<comment type="caution">
    <text evidence="1">The sequence shown here is derived from an EMBL/GenBank/DDBJ whole genome shotgun (WGS) entry which is preliminary data.</text>
</comment>
<keyword evidence="2" id="KW-1185">Reference proteome</keyword>
<accession>A0ACC0X9E9</accession>
<dbReference type="Proteomes" id="UP001163603">
    <property type="component" value="Chromosome 13"/>
</dbReference>
<evidence type="ECO:0000313" key="2">
    <source>
        <dbReference type="Proteomes" id="UP001163603"/>
    </source>
</evidence>
<evidence type="ECO:0000313" key="1">
    <source>
        <dbReference type="EMBL" id="KAJ0013241.1"/>
    </source>
</evidence>
<organism evidence="1 2">
    <name type="scientific">Pistacia integerrima</name>
    <dbReference type="NCBI Taxonomy" id="434235"/>
    <lineage>
        <taxon>Eukaryota</taxon>
        <taxon>Viridiplantae</taxon>
        <taxon>Streptophyta</taxon>
        <taxon>Embryophyta</taxon>
        <taxon>Tracheophyta</taxon>
        <taxon>Spermatophyta</taxon>
        <taxon>Magnoliopsida</taxon>
        <taxon>eudicotyledons</taxon>
        <taxon>Gunneridae</taxon>
        <taxon>Pentapetalae</taxon>
        <taxon>rosids</taxon>
        <taxon>malvids</taxon>
        <taxon>Sapindales</taxon>
        <taxon>Anacardiaceae</taxon>
        <taxon>Pistacia</taxon>
    </lineage>
</organism>
<dbReference type="EMBL" id="CM047748">
    <property type="protein sequence ID" value="KAJ0013241.1"/>
    <property type="molecule type" value="Genomic_DNA"/>
</dbReference>
<gene>
    <name evidence="1" type="ORF">Pint_21705</name>
</gene>
<protein>
    <submittedName>
        <fullName evidence="1">Uncharacterized protein</fullName>
    </submittedName>
</protein>
<proteinExistence type="predicted"/>